<keyword evidence="5" id="KW-1185">Reference proteome</keyword>
<dbReference type="AlphaFoldDB" id="A0A6I4THE0"/>
<evidence type="ECO:0000259" key="3">
    <source>
        <dbReference type="PROSITE" id="PS50977"/>
    </source>
</evidence>
<sequence>MSRDTLLPILSAHVLQHGLGGLSLRPLAKSANTSDRMLLYHFDSKEQLVTALLDHLAMQFTLALDSHFPAERSPSRRACAEAVYEITGQSDFAPFLRVWWDIVAGCAGGNAAYLGAAGRIMDQLLVWVVDHLPEDDPDPRGGARAVLTVIEGAQMLRVIGRDEIAKAGLCALEG</sequence>
<dbReference type="GO" id="GO:0003677">
    <property type="term" value="F:DNA binding"/>
    <property type="evidence" value="ECO:0007669"/>
    <property type="project" value="UniProtKB-UniRule"/>
</dbReference>
<dbReference type="OrthoDB" id="2356263at2"/>
<proteinExistence type="predicted"/>
<keyword evidence="1 2" id="KW-0238">DNA-binding</keyword>
<comment type="caution">
    <text evidence="4">The sequence shown here is derived from an EMBL/GenBank/DDBJ whole genome shotgun (WGS) entry which is preliminary data.</text>
</comment>
<organism evidence="4 5">
    <name type="scientific">Qipengyuania aquimaris</name>
    <dbReference type="NCBI Taxonomy" id="255984"/>
    <lineage>
        <taxon>Bacteria</taxon>
        <taxon>Pseudomonadati</taxon>
        <taxon>Pseudomonadota</taxon>
        <taxon>Alphaproteobacteria</taxon>
        <taxon>Sphingomonadales</taxon>
        <taxon>Erythrobacteraceae</taxon>
        <taxon>Qipengyuania</taxon>
    </lineage>
</organism>
<dbReference type="InterPro" id="IPR001647">
    <property type="entry name" value="HTH_TetR"/>
</dbReference>
<feature type="DNA-binding region" description="H-T-H motif" evidence="2">
    <location>
        <begin position="23"/>
        <end position="42"/>
    </location>
</feature>
<accession>A0A6I4THE0</accession>
<evidence type="ECO:0000313" key="5">
    <source>
        <dbReference type="Proteomes" id="UP000432727"/>
    </source>
</evidence>
<gene>
    <name evidence="4" type="ORF">GRI34_02675</name>
</gene>
<dbReference type="Proteomes" id="UP000432727">
    <property type="component" value="Unassembled WGS sequence"/>
</dbReference>
<dbReference type="EMBL" id="WTYI01000001">
    <property type="protein sequence ID" value="MXO95324.1"/>
    <property type="molecule type" value="Genomic_DNA"/>
</dbReference>
<dbReference type="PROSITE" id="PS50977">
    <property type="entry name" value="HTH_TETR_2"/>
    <property type="match status" value="1"/>
</dbReference>
<name>A0A6I4THE0_9SPHN</name>
<evidence type="ECO:0000313" key="4">
    <source>
        <dbReference type="EMBL" id="MXO95324.1"/>
    </source>
</evidence>
<protein>
    <submittedName>
        <fullName evidence="4">TetR family transcriptional regulator</fullName>
    </submittedName>
</protein>
<dbReference type="InterPro" id="IPR009057">
    <property type="entry name" value="Homeodomain-like_sf"/>
</dbReference>
<feature type="domain" description="HTH tetR-type" evidence="3">
    <location>
        <begin position="1"/>
        <end position="60"/>
    </location>
</feature>
<dbReference type="Gene3D" id="1.10.357.10">
    <property type="entry name" value="Tetracycline Repressor, domain 2"/>
    <property type="match status" value="1"/>
</dbReference>
<evidence type="ECO:0000256" key="2">
    <source>
        <dbReference type="PROSITE-ProRule" id="PRU00335"/>
    </source>
</evidence>
<dbReference type="SUPFAM" id="SSF46689">
    <property type="entry name" value="Homeodomain-like"/>
    <property type="match status" value="1"/>
</dbReference>
<evidence type="ECO:0000256" key="1">
    <source>
        <dbReference type="ARBA" id="ARBA00023125"/>
    </source>
</evidence>
<reference evidence="4 5" key="1">
    <citation type="submission" date="2019-12" db="EMBL/GenBank/DDBJ databases">
        <title>Genomic-based taxomic classification of the family Erythrobacteraceae.</title>
        <authorList>
            <person name="Xu L."/>
        </authorList>
    </citation>
    <scope>NUCLEOTIDE SEQUENCE [LARGE SCALE GENOMIC DNA]</scope>
    <source>
        <strain evidence="4 5">JCM 12189</strain>
    </source>
</reference>
<dbReference type="Pfam" id="PF00440">
    <property type="entry name" value="TetR_N"/>
    <property type="match status" value="1"/>
</dbReference>